<accession>A0A9N9KAI4</accession>
<evidence type="ECO:0000313" key="2">
    <source>
        <dbReference type="Proteomes" id="UP000789405"/>
    </source>
</evidence>
<dbReference type="EMBL" id="CAJVPY010052484">
    <property type="protein sequence ID" value="CAG8815367.1"/>
    <property type="molecule type" value="Genomic_DNA"/>
</dbReference>
<reference evidence="1" key="1">
    <citation type="submission" date="2021-06" db="EMBL/GenBank/DDBJ databases">
        <authorList>
            <person name="Kallberg Y."/>
            <person name="Tangrot J."/>
            <person name="Rosling A."/>
        </authorList>
    </citation>
    <scope>NUCLEOTIDE SEQUENCE</scope>
    <source>
        <strain evidence="1">MA453B</strain>
    </source>
</reference>
<dbReference type="AlphaFoldDB" id="A0A9N9KAI4"/>
<feature type="non-terminal residue" evidence="1">
    <location>
        <position position="175"/>
    </location>
</feature>
<sequence>KSKGKLREYEASQISAKFNGINNMQLAKNIGTFNESSIPSSAISSKINNNRSKIFLATCINEFVKKIFGYPPYSKEETEIQTKTKNMLSDFWHKFNQLVLGHVKNYKEIQERCAALLTKENINDYINEKVTIDILNRFIGGTNQRELQKCSAVKKLVQLIREMFKIHWQGKNIDQ</sequence>
<feature type="non-terminal residue" evidence="1">
    <location>
        <position position="1"/>
    </location>
</feature>
<protein>
    <submittedName>
        <fullName evidence="1">26248_t:CDS:1</fullName>
    </submittedName>
</protein>
<evidence type="ECO:0000313" key="1">
    <source>
        <dbReference type="EMBL" id="CAG8815367.1"/>
    </source>
</evidence>
<organism evidence="1 2">
    <name type="scientific">Dentiscutata erythropus</name>
    <dbReference type="NCBI Taxonomy" id="1348616"/>
    <lineage>
        <taxon>Eukaryota</taxon>
        <taxon>Fungi</taxon>
        <taxon>Fungi incertae sedis</taxon>
        <taxon>Mucoromycota</taxon>
        <taxon>Glomeromycotina</taxon>
        <taxon>Glomeromycetes</taxon>
        <taxon>Diversisporales</taxon>
        <taxon>Gigasporaceae</taxon>
        <taxon>Dentiscutata</taxon>
    </lineage>
</organism>
<dbReference type="Proteomes" id="UP000789405">
    <property type="component" value="Unassembled WGS sequence"/>
</dbReference>
<proteinExistence type="predicted"/>
<gene>
    <name evidence="1" type="ORF">DERYTH_LOCUS26103</name>
</gene>
<name>A0A9N9KAI4_9GLOM</name>
<dbReference type="OrthoDB" id="2409414at2759"/>
<comment type="caution">
    <text evidence="1">The sequence shown here is derived from an EMBL/GenBank/DDBJ whole genome shotgun (WGS) entry which is preliminary data.</text>
</comment>
<keyword evidence="2" id="KW-1185">Reference proteome</keyword>